<dbReference type="Proteomes" id="UP000322887">
    <property type="component" value="Chromosome"/>
</dbReference>
<name>A0A3D3R3J8_9PLAN</name>
<dbReference type="EMBL" id="DQAY01000045">
    <property type="protein sequence ID" value="HCO22748.1"/>
    <property type="molecule type" value="Genomic_DNA"/>
</dbReference>
<evidence type="ECO:0000313" key="4">
    <source>
        <dbReference type="Proteomes" id="UP000263642"/>
    </source>
</evidence>
<dbReference type="AlphaFoldDB" id="A0A3D3R3J8"/>
<proteinExistence type="predicted"/>
<evidence type="ECO:0000313" key="2">
    <source>
        <dbReference type="EMBL" id="HCO22748.1"/>
    </source>
</evidence>
<accession>A0A517X5P7</accession>
<evidence type="ECO:0000256" key="1">
    <source>
        <dbReference type="SAM" id="MobiDB-lite"/>
    </source>
</evidence>
<organism evidence="2 4">
    <name type="scientific">Gimesia maris</name>
    <dbReference type="NCBI Taxonomy" id="122"/>
    <lineage>
        <taxon>Bacteria</taxon>
        <taxon>Pseudomonadati</taxon>
        <taxon>Planctomycetota</taxon>
        <taxon>Planctomycetia</taxon>
        <taxon>Planctomycetales</taxon>
        <taxon>Planctomycetaceae</taxon>
        <taxon>Gimesia</taxon>
    </lineage>
</organism>
<dbReference type="EMBL" id="CP042910">
    <property type="protein sequence ID" value="QEG14773.1"/>
    <property type="molecule type" value="Genomic_DNA"/>
</dbReference>
<feature type="compositionally biased region" description="Basic and acidic residues" evidence="1">
    <location>
        <begin position="1"/>
        <end position="12"/>
    </location>
</feature>
<reference evidence="3 5" key="2">
    <citation type="submission" date="2019-08" db="EMBL/GenBank/DDBJ databases">
        <title>Deep-cultivation of Planctomycetes and their phenomic and genomic characterization uncovers novel biology.</title>
        <authorList>
            <person name="Wiegand S."/>
            <person name="Jogler M."/>
            <person name="Boedeker C."/>
            <person name="Pinto D."/>
            <person name="Vollmers J."/>
            <person name="Rivas-Marin E."/>
            <person name="Kohn T."/>
            <person name="Peeters S.H."/>
            <person name="Heuer A."/>
            <person name="Rast P."/>
            <person name="Oberbeckmann S."/>
            <person name="Bunk B."/>
            <person name="Jeske O."/>
            <person name="Meyerdierks A."/>
            <person name="Storesund J.E."/>
            <person name="Kallscheuer N."/>
            <person name="Luecker S."/>
            <person name="Lage O.M."/>
            <person name="Pohl T."/>
            <person name="Merkel B.J."/>
            <person name="Hornburger P."/>
            <person name="Mueller R.-W."/>
            <person name="Bruemmer F."/>
            <person name="Labrenz M."/>
            <person name="Spormann A.M."/>
            <person name="Op den Camp H."/>
            <person name="Overmann J."/>
            <person name="Amann R."/>
            <person name="Jetten M.S.M."/>
            <person name="Mascher T."/>
            <person name="Medema M.H."/>
            <person name="Devos D.P."/>
            <person name="Kaster A.-K."/>
            <person name="Ovreas L."/>
            <person name="Rohde M."/>
            <person name="Galperin M.Y."/>
            <person name="Jogler C."/>
        </authorList>
    </citation>
    <scope>NUCLEOTIDE SEQUENCE [LARGE SCALE GENOMIC DNA]</scope>
    <source>
        <strain evidence="3 5">DSM 8797</strain>
    </source>
</reference>
<protein>
    <submittedName>
        <fullName evidence="2">Uncharacterized protein</fullName>
    </submittedName>
</protein>
<keyword evidence="5" id="KW-1185">Reference proteome</keyword>
<gene>
    <name evidence="2" type="ORF">DIT97_06685</name>
    <name evidence="3" type="ORF">GmarT_06100</name>
</gene>
<evidence type="ECO:0000313" key="3">
    <source>
        <dbReference type="EMBL" id="QEG14773.1"/>
    </source>
</evidence>
<dbReference type="Proteomes" id="UP000263642">
    <property type="component" value="Unassembled WGS sequence"/>
</dbReference>
<sequence length="61" mass="6592">MGKTHLTQEKKAASVPKRPSMEYKPLGLPDVMGILNESQPSPVVKDAVVQCVLLLDCELTG</sequence>
<evidence type="ECO:0000313" key="5">
    <source>
        <dbReference type="Proteomes" id="UP000322887"/>
    </source>
</evidence>
<feature type="region of interest" description="Disordered" evidence="1">
    <location>
        <begin position="1"/>
        <end position="21"/>
    </location>
</feature>
<reference evidence="2 4" key="1">
    <citation type="journal article" date="2018" name="Nat. Biotechnol.">
        <title>A standardized bacterial taxonomy based on genome phylogeny substantially revises the tree of life.</title>
        <authorList>
            <person name="Parks D.H."/>
            <person name="Chuvochina M."/>
            <person name="Waite D.W."/>
            <person name="Rinke C."/>
            <person name="Skarshewski A."/>
            <person name="Chaumeil P.A."/>
            <person name="Hugenholtz P."/>
        </authorList>
    </citation>
    <scope>NUCLEOTIDE SEQUENCE [LARGE SCALE GENOMIC DNA]</scope>
    <source>
        <strain evidence="2">UBA9375</strain>
    </source>
</reference>
<accession>A0A3D3R3J8</accession>